<evidence type="ECO:0000256" key="1">
    <source>
        <dbReference type="ARBA" id="ARBA00022603"/>
    </source>
</evidence>
<dbReference type="InterPro" id="IPR014369">
    <property type="entry name" value="Gly/Sar_N_MeTrfase"/>
</dbReference>
<dbReference type="SUPFAM" id="SSF53335">
    <property type="entry name" value="S-adenosyl-L-methionine-dependent methyltransferases"/>
    <property type="match status" value="1"/>
</dbReference>
<evidence type="ECO:0000256" key="2">
    <source>
        <dbReference type="ARBA" id="ARBA00022679"/>
    </source>
</evidence>
<dbReference type="GO" id="GO:0046500">
    <property type="term" value="P:S-adenosylmethionine metabolic process"/>
    <property type="evidence" value="ECO:0007669"/>
    <property type="project" value="TreeGrafter"/>
</dbReference>
<protein>
    <submittedName>
        <fullName evidence="5">Methyltransferase</fullName>
    </submittedName>
</protein>
<dbReference type="GO" id="GO:1901052">
    <property type="term" value="P:sarcosine metabolic process"/>
    <property type="evidence" value="ECO:0007669"/>
    <property type="project" value="TreeGrafter"/>
</dbReference>
<keyword evidence="2 5" id="KW-0808">Transferase</keyword>
<evidence type="ECO:0000259" key="4">
    <source>
        <dbReference type="Pfam" id="PF13649"/>
    </source>
</evidence>
<dbReference type="STRING" id="1294263.JCM21531_3576"/>
<dbReference type="GO" id="GO:0046498">
    <property type="term" value="P:S-adenosylhomocysteine metabolic process"/>
    <property type="evidence" value="ECO:0007669"/>
    <property type="project" value="TreeGrafter"/>
</dbReference>
<dbReference type="AlphaFoldDB" id="W4VB80"/>
<dbReference type="GO" id="GO:0032259">
    <property type="term" value="P:methylation"/>
    <property type="evidence" value="ECO:0007669"/>
    <property type="project" value="UniProtKB-KW"/>
</dbReference>
<feature type="domain" description="Methyltransferase" evidence="4">
    <location>
        <begin position="50"/>
        <end position="147"/>
    </location>
</feature>
<gene>
    <name evidence="5" type="ORF">JCM21531_3576</name>
</gene>
<dbReference type="CDD" id="cd02440">
    <property type="entry name" value="AdoMet_MTases"/>
    <property type="match status" value="1"/>
</dbReference>
<dbReference type="InterPro" id="IPR029063">
    <property type="entry name" value="SAM-dependent_MTases_sf"/>
</dbReference>
<proteinExistence type="predicted"/>
<dbReference type="GO" id="GO:0042802">
    <property type="term" value="F:identical protein binding"/>
    <property type="evidence" value="ECO:0007669"/>
    <property type="project" value="TreeGrafter"/>
</dbReference>
<dbReference type="EMBL" id="BAVR01000052">
    <property type="protein sequence ID" value="GAE89999.1"/>
    <property type="molecule type" value="Genomic_DNA"/>
</dbReference>
<dbReference type="PANTHER" id="PTHR16458">
    <property type="entry name" value="GLYCINE N-METHYLTRANSFERASE"/>
    <property type="match status" value="1"/>
</dbReference>
<evidence type="ECO:0000313" key="5">
    <source>
        <dbReference type="EMBL" id="GAE89999.1"/>
    </source>
</evidence>
<dbReference type="GO" id="GO:0006111">
    <property type="term" value="P:regulation of gluconeogenesis"/>
    <property type="evidence" value="ECO:0007669"/>
    <property type="project" value="TreeGrafter"/>
</dbReference>
<dbReference type="GO" id="GO:0017174">
    <property type="term" value="F:glycine N-methyltransferase activity"/>
    <property type="evidence" value="ECO:0007669"/>
    <property type="project" value="InterPro"/>
</dbReference>
<organism evidence="5 6">
    <name type="scientific">Acetivibrio straminisolvens JCM 21531</name>
    <dbReference type="NCBI Taxonomy" id="1294263"/>
    <lineage>
        <taxon>Bacteria</taxon>
        <taxon>Bacillati</taxon>
        <taxon>Bacillota</taxon>
        <taxon>Clostridia</taxon>
        <taxon>Eubacteriales</taxon>
        <taxon>Oscillospiraceae</taxon>
        <taxon>Acetivibrio</taxon>
    </lineage>
</organism>
<name>W4VB80_9FIRM</name>
<keyword evidence="3" id="KW-0949">S-adenosyl-L-methionine</keyword>
<dbReference type="GO" id="GO:0005829">
    <property type="term" value="C:cytosol"/>
    <property type="evidence" value="ECO:0007669"/>
    <property type="project" value="TreeGrafter"/>
</dbReference>
<reference evidence="5" key="1">
    <citation type="journal article" date="2014" name="Genome Announc.">
        <title>Draft Genome Sequence of Clostridium straminisolvens Strain JCM 21531T, Isolated from a Cellulose-Degrading Bacterial Community.</title>
        <authorList>
            <person name="Yuki M."/>
            <person name="Oshima K."/>
            <person name="Suda W."/>
            <person name="Sakamoto M."/>
            <person name="Kitamura K."/>
            <person name="Iida T."/>
            <person name="Hattori M."/>
            <person name="Ohkuma M."/>
        </authorList>
    </citation>
    <scope>NUCLEOTIDE SEQUENCE [LARGE SCALE GENOMIC DNA]</scope>
    <source>
        <strain evidence="5">JCM 21531</strain>
    </source>
</reference>
<dbReference type="GO" id="GO:0006730">
    <property type="term" value="P:one-carbon metabolic process"/>
    <property type="evidence" value="ECO:0007669"/>
    <property type="project" value="TreeGrafter"/>
</dbReference>
<dbReference type="Gene3D" id="3.40.50.150">
    <property type="entry name" value="Vaccinia Virus protein VP39"/>
    <property type="match status" value="1"/>
</dbReference>
<dbReference type="InterPro" id="IPR041698">
    <property type="entry name" value="Methyltransf_25"/>
</dbReference>
<dbReference type="Pfam" id="PF13649">
    <property type="entry name" value="Methyltransf_25"/>
    <property type="match status" value="1"/>
</dbReference>
<accession>W4VB80</accession>
<dbReference type="PANTHER" id="PTHR16458:SF2">
    <property type="entry name" value="GLYCINE N-METHYLTRANSFERASE"/>
    <property type="match status" value="1"/>
</dbReference>
<comment type="caution">
    <text evidence="5">The sequence shown here is derived from an EMBL/GenBank/DDBJ whole genome shotgun (WGS) entry which is preliminary data.</text>
</comment>
<evidence type="ECO:0000256" key="3">
    <source>
        <dbReference type="ARBA" id="ARBA00022691"/>
    </source>
</evidence>
<dbReference type="GO" id="GO:0051289">
    <property type="term" value="P:protein homotetramerization"/>
    <property type="evidence" value="ECO:0007669"/>
    <property type="project" value="TreeGrafter"/>
</dbReference>
<dbReference type="Proteomes" id="UP000019109">
    <property type="component" value="Unassembled WGS sequence"/>
</dbReference>
<keyword evidence="1 5" id="KW-0489">Methyltransferase</keyword>
<evidence type="ECO:0000313" key="6">
    <source>
        <dbReference type="Proteomes" id="UP000019109"/>
    </source>
</evidence>
<keyword evidence="6" id="KW-1185">Reference proteome</keyword>
<dbReference type="GO" id="GO:1904047">
    <property type="term" value="F:S-adenosyl-L-methionine binding"/>
    <property type="evidence" value="ECO:0007669"/>
    <property type="project" value="TreeGrafter"/>
</dbReference>
<dbReference type="Gene3D" id="2.20.25.110">
    <property type="entry name" value="S-adenosyl-L-methionine-dependent methyltransferases"/>
    <property type="match status" value="1"/>
</dbReference>
<sequence>MVFDISFRRGNGDFMSFYSEISKYYDYIFPVGENQLNFIKDCAGSPGGKILDVACGSGGYSIELAKAGYVVTAVDLEDEMIEKVKLKAAENSLSINAFKCDMRELEEKIRERFDAIFCIGNSLVHLSNLKEITGVLAKMRRLLKEKGCLVLQTVNYDRIIKYNLDGLPTITNDEFGLEFIRKYKFKKENNTIEFNTSLRIKRGDSHEEYNNSVELLPLKSDELAAALHEAGFATFDFYGDFKYSVYTEDSPSLVVRAR</sequence>
<dbReference type="GO" id="GO:0016594">
    <property type="term" value="F:glycine binding"/>
    <property type="evidence" value="ECO:0007669"/>
    <property type="project" value="TreeGrafter"/>
</dbReference>